<protein>
    <submittedName>
        <fullName evidence="7">KGP24-like protein</fullName>
    </submittedName>
</protein>
<reference evidence="7" key="1">
    <citation type="submission" date="2022-11" db="EMBL/GenBank/DDBJ databases">
        <title>Centuries of genome instability and evolution in soft-shell clam transmissible cancer (bioRxiv).</title>
        <authorList>
            <person name="Hart S.F.M."/>
            <person name="Yonemitsu M.A."/>
            <person name="Giersch R.M."/>
            <person name="Beal B.F."/>
            <person name="Arriagada G."/>
            <person name="Davis B.W."/>
            <person name="Ostrander E.A."/>
            <person name="Goff S.P."/>
            <person name="Metzger M.J."/>
        </authorList>
    </citation>
    <scope>NUCLEOTIDE SEQUENCE</scope>
    <source>
        <strain evidence="7">MELC-2E11</strain>
        <tissue evidence="7">Siphon/mantle</tissue>
    </source>
</reference>
<keyword evidence="5" id="KW-0067">ATP-binding</keyword>
<evidence type="ECO:0000259" key="6">
    <source>
        <dbReference type="PROSITE" id="PS50011"/>
    </source>
</evidence>
<dbReference type="PROSITE" id="PS50011">
    <property type="entry name" value="PROTEIN_KINASE_DOM"/>
    <property type="match status" value="1"/>
</dbReference>
<dbReference type="InterPro" id="IPR000719">
    <property type="entry name" value="Prot_kinase_dom"/>
</dbReference>
<evidence type="ECO:0000256" key="3">
    <source>
        <dbReference type="ARBA" id="ARBA00022741"/>
    </source>
</evidence>
<dbReference type="Gene3D" id="3.30.200.20">
    <property type="entry name" value="Phosphorylase Kinase, domain 1"/>
    <property type="match status" value="1"/>
</dbReference>
<dbReference type="Gene3D" id="1.10.510.10">
    <property type="entry name" value="Transferase(Phosphotransferase) domain 1"/>
    <property type="match status" value="1"/>
</dbReference>
<name>A0ABY7DKV2_MYAAR</name>
<keyword evidence="8" id="KW-1185">Reference proteome</keyword>
<evidence type="ECO:0000313" key="8">
    <source>
        <dbReference type="Proteomes" id="UP001164746"/>
    </source>
</evidence>
<keyword evidence="3" id="KW-0547">Nucleotide-binding</keyword>
<accession>A0ABY7DKV2</accession>
<dbReference type="SUPFAM" id="SSF56112">
    <property type="entry name" value="Protein kinase-like (PK-like)"/>
    <property type="match status" value="1"/>
</dbReference>
<dbReference type="InterPro" id="IPR011009">
    <property type="entry name" value="Kinase-like_dom_sf"/>
</dbReference>
<feature type="domain" description="Protein kinase" evidence="6">
    <location>
        <begin position="1"/>
        <end position="154"/>
    </location>
</feature>
<dbReference type="PANTHER" id="PTHR24353:SF111">
    <property type="match status" value="1"/>
</dbReference>
<evidence type="ECO:0000313" key="7">
    <source>
        <dbReference type="EMBL" id="WAQ97114.1"/>
    </source>
</evidence>
<dbReference type="Pfam" id="PF00069">
    <property type="entry name" value="Pkinase"/>
    <property type="match status" value="1"/>
</dbReference>
<keyword evidence="1" id="KW-0723">Serine/threonine-protein kinase</keyword>
<dbReference type="Proteomes" id="UP001164746">
    <property type="component" value="Chromosome 2"/>
</dbReference>
<proteinExistence type="predicted"/>
<dbReference type="EMBL" id="CP111013">
    <property type="protein sequence ID" value="WAQ97114.1"/>
    <property type="molecule type" value="Genomic_DNA"/>
</dbReference>
<keyword evidence="2" id="KW-0808">Transferase</keyword>
<keyword evidence="4" id="KW-0418">Kinase</keyword>
<sequence length="154" mass="17646">MQLQINNDHNRAFVKDQVLISTIVYFLAYYCISHGAISQVQINNDASRTIALKIMRKHQIVGTRQRGKILNEKKIMAKLRKNLIFMGSVENNTTRVYTGCVLEAFTCLHSKGVVYRDLKPENLFRTGRFALIAFGFAKKADLDRKNWTFCGSPE</sequence>
<evidence type="ECO:0000256" key="5">
    <source>
        <dbReference type="ARBA" id="ARBA00022840"/>
    </source>
</evidence>
<evidence type="ECO:0000256" key="4">
    <source>
        <dbReference type="ARBA" id="ARBA00022777"/>
    </source>
</evidence>
<evidence type="ECO:0000256" key="1">
    <source>
        <dbReference type="ARBA" id="ARBA00022527"/>
    </source>
</evidence>
<evidence type="ECO:0000256" key="2">
    <source>
        <dbReference type="ARBA" id="ARBA00022679"/>
    </source>
</evidence>
<gene>
    <name evidence="7" type="ORF">MAR_029804</name>
</gene>
<dbReference type="PANTHER" id="PTHR24353">
    <property type="entry name" value="CYCLIC NUCLEOTIDE-DEPENDENT PROTEIN KINASE"/>
    <property type="match status" value="1"/>
</dbReference>
<organism evidence="7 8">
    <name type="scientific">Mya arenaria</name>
    <name type="common">Soft-shell clam</name>
    <dbReference type="NCBI Taxonomy" id="6604"/>
    <lineage>
        <taxon>Eukaryota</taxon>
        <taxon>Metazoa</taxon>
        <taxon>Spiralia</taxon>
        <taxon>Lophotrochozoa</taxon>
        <taxon>Mollusca</taxon>
        <taxon>Bivalvia</taxon>
        <taxon>Autobranchia</taxon>
        <taxon>Heteroconchia</taxon>
        <taxon>Euheterodonta</taxon>
        <taxon>Imparidentia</taxon>
        <taxon>Neoheterodontei</taxon>
        <taxon>Myida</taxon>
        <taxon>Myoidea</taxon>
        <taxon>Myidae</taxon>
        <taxon>Mya</taxon>
    </lineage>
</organism>